<feature type="transmembrane region" description="Helical" evidence="6">
    <location>
        <begin position="114"/>
        <end position="135"/>
    </location>
</feature>
<evidence type="ECO:0000256" key="2">
    <source>
        <dbReference type="ARBA" id="ARBA00022448"/>
    </source>
</evidence>
<evidence type="ECO:0000313" key="9">
    <source>
        <dbReference type="Proteomes" id="UP000216052"/>
    </source>
</evidence>
<evidence type="ECO:0000256" key="6">
    <source>
        <dbReference type="SAM" id="Phobius"/>
    </source>
</evidence>
<evidence type="ECO:0000256" key="1">
    <source>
        <dbReference type="ARBA" id="ARBA00004651"/>
    </source>
</evidence>
<feature type="transmembrane region" description="Helical" evidence="6">
    <location>
        <begin position="181"/>
        <end position="204"/>
    </location>
</feature>
<comment type="subcellular location">
    <subcellularLocation>
        <location evidence="1">Cell membrane</location>
        <topology evidence="1">Multi-pass membrane protein</topology>
    </subcellularLocation>
</comment>
<feature type="transmembrane region" description="Helical" evidence="6">
    <location>
        <begin position="316"/>
        <end position="334"/>
    </location>
</feature>
<dbReference type="PANTHER" id="PTHR43791:SF36">
    <property type="entry name" value="TRANSPORTER, PUTATIVE (AFU_ORTHOLOGUE AFUA_6G08340)-RELATED"/>
    <property type="match status" value="1"/>
</dbReference>
<feature type="transmembrane region" description="Helical" evidence="6">
    <location>
        <begin position="406"/>
        <end position="425"/>
    </location>
</feature>
<feature type="transmembrane region" description="Helical" evidence="6">
    <location>
        <begin position="59"/>
        <end position="77"/>
    </location>
</feature>
<dbReference type="Pfam" id="PF07690">
    <property type="entry name" value="MFS_1"/>
    <property type="match status" value="1"/>
</dbReference>
<sequence>MALADTEEEQFGTQILQKIKWRIIPFCFLLYFFNGMDRVNIGFAALQMNQELGITSLDFGRIASIFFVSYFLLQVPSNILVEKIGARRWIGAIVIGWGLATAAMFYAHTITQVMLLRLLLGVFEAGFFPGMIYYFTMWFPARERAKVTALFMLSLPVSFAIASPISGWIVQHMHWLDFAGWRWLFAVEGLPTVLFGMLAFVILADKPKDAKWLSEKEKTWLTGELQKDQAGKTFTESIGLTSILKNGILWRLIAIYTFVQAASQAAGFWMPGLVKGFSKSFSDTQVGIIMAVPYVIAAIAMPLWAGHSDKTGERKYHASLPMLVEGLAFLLIMATDNLTLKILGVILFGAISMCYYGPFWACVPSLLDPRIIAVGIAMINAGSSIGTFGSNYIIGYIAQSSWGTSGVFIFEAALCILSFLLMVTMRSERKMAAESKDEALN</sequence>
<evidence type="ECO:0000313" key="8">
    <source>
        <dbReference type="EMBL" id="XFO75429.1"/>
    </source>
</evidence>
<gene>
    <name evidence="8" type="primary">ttuB_9</name>
    <name evidence="8" type="ORF">SPACI_055500</name>
</gene>
<organism evidence="8 9">
    <name type="scientific">Sporomusa acidovorans (strain ATCC 49682 / DSM 3132 / Mol)</name>
    <dbReference type="NCBI Taxonomy" id="1123286"/>
    <lineage>
        <taxon>Bacteria</taxon>
        <taxon>Bacillati</taxon>
        <taxon>Bacillota</taxon>
        <taxon>Negativicutes</taxon>
        <taxon>Selenomonadales</taxon>
        <taxon>Sporomusaceae</taxon>
        <taxon>Sporomusa</taxon>
    </lineage>
</organism>
<feature type="transmembrane region" description="Helical" evidence="6">
    <location>
        <begin position="147"/>
        <end position="169"/>
    </location>
</feature>
<accession>A0ABZ3JAF8</accession>
<dbReference type="InterPro" id="IPR020846">
    <property type="entry name" value="MFS_dom"/>
</dbReference>
<dbReference type="InterPro" id="IPR036259">
    <property type="entry name" value="MFS_trans_sf"/>
</dbReference>
<name>A0ABZ3JAF8_SPOA4</name>
<dbReference type="InterPro" id="IPR011701">
    <property type="entry name" value="MFS"/>
</dbReference>
<protein>
    <submittedName>
        <fullName evidence="8">Tartrate transporter</fullName>
    </submittedName>
</protein>
<keyword evidence="5 6" id="KW-0472">Membrane</keyword>
<dbReference type="EMBL" id="CP155571">
    <property type="protein sequence ID" value="XFO75429.1"/>
    <property type="molecule type" value="Genomic_DNA"/>
</dbReference>
<evidence type="ECO:0000259" key="7">
    <source>
        <dbReference type="PROSITE" id="PS50850"/>
    </source>
</evidence>
<dbReference type="SUPFAM" id="SSF103473">
    <property type="entry name" value="MFS general substrate transporter"/>
    <property type="match status" value="1"/>
</dbReference>
<feature type="transmembrane region" description="Helical" evidence="6">
    <location>
        <begin position="23"/>
        <end position="47"/>
    </location>
</feature>
<keyword evidence="2" id="KW-0813">Transport</keyword>
<dbReference type="PANTHER" id="PTHR43791">
    <property type="entry name" value="PERMEASE-RELATED"/>
    <property type="match status" value="1"/>
</dbReference>
<feature type="transmembrane region" description="Helical" evidence="6">
    <location>
        <begin position="371"/>
        <end position="394"/>
    </location>
</feature>
<evidence type="ECO:0000256" key="5">
    <source>
        <dbReference type="ARBA" id="ARBA00023136"/>
    </source>
</evidence>
<dbReference type="CDD" id="cd17319">
    <property type="entry name" value="MFS_ExuT_GudP_like"/>
    <property type="match status" value="1"/>
</dbReference>
<dbReference type="Proteomes" id="UP000216052">
    <property type="component" value="Chromosome"/>
</dbReference>
<keyword evidence="4 6" id="KW-1133">Transmembrane helix</keyword>
<feature type="transmembrane region" description="Helical" evidence="6">
    <location>
        <begin position="89"/>
        <end position="108"/>
    </location>
</feature>
<keyword evidence="3 6" id="KW-0812">Transmembrane</keyword>
<dbReference type="PROSITE" id="PS50850">
    <property type="entry name" value="MFS"/>
    <property type="match status" value="1"/>
</dbReference>
<proteinExistence type="predicted"/>
<dbReference type="RefSeq" id="WP_093793417.1">
    <property type="nucleotide sequence ID" value="NZ_CP155571.1"/>
</dbReference>
<feature type="transmembrane region" description="Helical" evidence="6">
    <location>
        <begin position="248"/>
        <end position="266"/>
    </location>
</feature>
<dbReference type="Gene3D" id="1.20.1250.20">
    <property type="entry name" value="MFS general substrate transporter like domains"/>
    <property type="match status" value="2"/>
</dbReference>
<evidence type="ECO:0000256" key="3">
    <source>
        <dbReference type="ARBA" id="ARBA00022692"/>
    </source>
</evidence>
<keyword evidence="9" id="KW-1185">Reference proteome</keyword>
<feature type="transmembrane region" description="Helical" evidence="6">
    <location>
        <begin position="286"/>
        <end position="304"/>
    </location>
</feature>
<evidence type="ECO:0000256" key="4">
    <source>
        <dbReference type="ARBA" id="ARBA00022989"/>
    </source>
</evidence>
<feature type="transmembrane region" description="Helical" evidence="6">
    <location>
        <begin position="340"/>
        <end position="359"/>
    </location>
</feature>
<feature type="domain" description="Major facilitator superfamily (MFS) profile" evidence="7">
    <location>
        <begin position="23"/>
        <end position="430"/>
    </location>
</feature>
<reference evidence="8" key="1">
    <citation type="submission" date="2024-05" db="EMBL/GenBank/DDBJ databases">
        <title>Isolation and characterization of Sporomusa carbonis sp. nov., a carboxydotrophic hydrogenogen in the genus of Sporomusa isolated from a charcoal burning pile.</title>
        <authorList>
            <person name="Boeer T."/>
            <person name="Rosenbaum F."/>
            <person name="Eysell L."/>
            <person name="Mueller V."/>
            <person name="Daniel R."/>
            <person name="Poehlein A."/>
        </authorList>
    </citation>
    <scope>NUCLEOTIDE SEQUENCE [LARGE SCALE GENOMIC DNA]</scope>
    <source>
        <strain evidence="8">DSM 3132</strain>
    </source>
</reference>